<proteinExistence type="predicted"/>
<evidence type="ECO:0000313" key="2">
    <source>
        <dbReference type="Proteomes" id="UP000046155"/>
    </source>
</evidence>
<reference evidence="2" key="1">
    <citation type="submission" date="2015-01" db="EMBL/GenBank/DDBJ databases">
        <authorList>
            <person name="Manzoor Shahid"/>
            <person name="Zubair Saima"/>
        </authorList>
    </citation>
    <scope>NUCLEOTIDE SEQUENCE [LARGE SCALE GENOMIC DNA]</scope>
    <source>
        <strain evidence="2">Sp3</strain>
    </source>
</reference>
<sequence length="130" mass="15394">MKSKYSKIVKHIPSLEDHGHLYMYYGIPYSEECDVYGDDEEGENLIVSYECDDLCRAIADEFQYDYEWLNILHNKQIKLEKVFDVDVETQDFDVIASLLLYLVVSVTFEDKFIDALNNGYLIRLIKRLEY</sequence>
<gene>
    <name evidence="1" type="ORF">SSCH_270018</name>
</gene>
<name>A0A0B7MLK6_9FIRM</name>
<evidence type="ECO:0000313" key="1">
    <source>
        <dbReference type="EMBL" id="CEO88826.1"/>
    </source>
</evidence>
<dbReference type="RefSeq" id="WP_044664895.1">
    <property type="nucleotide sequence ID" value="NZ_CDRZ01000190.1"/>
</dbReference>
<dbReference type="EMBL" id="CDRZ01000190">
    <property type="protein sequence ID" value="CEO88826.1"/>
    <property type="molecule type" value="Genomic_DNA"/>
</dbReference>
<dbReference type="AlphaFoldDB" id="A0A0B7MLK6"/>
<accession>A0A0B7MLK6</accession>
<keyword evidence="2" id="KW-1185">Reference proteome</keyword>
<organism evidence="1 2">
    <name type="scientific">Syntrophaceticus schinkii</name>
    <dbReference type="NCBI Taxonomy" id="499207"/>
    <lineage>
        <taxon>Bacteria</taxon>
        <taxon>Bacillati</taxon>
        <taxon>Bacillota</taxon>
        <taxon>Clostridia</taxon>
        <taxon>Thermoanaerobacterales</taxon>
        <taxon>Thermoanaerobacterales Family III. Incertae Sedis</taxon>
        <taxon>Syntrophaceticus</taxon>
    </lineage>
</organism>
<dbReference type="Proteomes" id="UP000046155">
    <property type="component" value="Unassembled WGS sequence"/>
</dbReference>
<protein>
    <submittedName>
        <fullName evidence="1">Uncharacterized protein</fullName>
    </submittedName>
</protein>
<dbReference type="OrthoDB" id="9894176at2"/>